<dbReference type="Proteomes" id="UP001432322">
    <property type="component" value="Unassembled WGS sequence"/>
</dbReference>
<keyword evidence="5 12" id="KW-0862">Zinc</keyword>
<comment type="subcellular location">
    <subcellularLocation>
        <location evidence="1 12">Nucleus</location>
    </subcellularLocation>
</comment>
<dbReference type="AlphaFoldDB" id="A0AAV5V690"/>
<dbReference type="PANTHER" id="PTHR47519:SF4">
    <property type="entry name" value="NUCLEAR HORMONE RECEPTOR FAMILY"/>
    <property type="match status" value="1"/>
</dbReference>
<dbReference type="Gene3D" id="3.30.50.10">
    <property type="entry name" value="Erythroid Transcription Factor GATA-1, subunit A"/>
    <property type="match status" value="1"/>
</dbReference>
<dbReference type="PANTHER" id="PTHR47519">
    <property type="entry name" value="NUCLEAR HORMONE RECEPTOR FAMILY MEMBER NHR-31-RELATED"/>
    <property type="match status" value="1"/>
</dbReference>
<feature type="region of interest" description="Disordered" evidence="13">
    <location>
        <begin position="108"/>
        <end position="139"/>
    </location>
</feature>
<feature type="compositionally biased region" description="Polar residues" evidence="13">
    <location>
        <begin position="13"/>
        <end position="23"/>
    </location>
</feature>
<evidence type="ECO:0000256" key="2">
    <source>
        <dbReference type="ARBA" id="ARBA00005993"/>
    </source>
</evidence>
<reference evidence="16" key="1">
    <citation type="submission" date="2023-10" db="EMBL/GenBank/DDBJ databases">
        <title>Genome assembly of Pristionchus species.</title>
        <authorList>
            <person name="Yoshida K."/>
            <person name="Sommer R.J."/>
        </authorList>
    </citation>
    <scope>NUCLEOTIDE SEQUENCE</scope>
    <source>
        <strain evidence="16">RS5133</strain>
    </source>
</reference>
<evidence type="ECO:0000256" key="6">
    <source>
        <dbReference type="ARBA" id="ARBA00023015"/>
    </source>
</evidence>
<organism evidence="16 17">
    <name type="scientific">Pristionchus fissidentatus</name>
    <dbReference type="NCBI Taxonomy" id="1538716"/>
    <lineage>
        <taxon>Eukaryota</taxon>
        <taxon>Metazoa</taxon>
        <taxon>Ecdysozoa</taxon>
        <taxon>Nematoda</taxon>
        <taxon>Chromadorea</taxon>
        <taxon>Rhabditida</taxon>
        <taxon>Rhabditina</taxon>
        <taxon>Diplogasteromorpha</taxon>
        <taxon>Diplogasteroidea</taxon>
        <taxon>Neodiplogasteridae</taxon>
        <taxon>Pristionchus</taxon>
    </lineage>
</organism>
<dbReference type="InterPro" id="IPR001628">
    <property type="entry name" value="Znf_hrmn_rcpt"/>
</dbReference>
<feature type="domain" description="NR LBD" evidence="15">
    <location>
        <begin position="179"/>
        <end position="418"/>
    </location>
</feature>
<dbReference type="SMART" id="SM00430">
    <property type="entry name" value="HOLI"/>
    <property type="match status" value="1"/>
</dbReference>
<dbReference type="InterPro" id="IPR052496">
    <property type="entry name" value="Orphan_Nuclear_Rcpt"/>
</dbReference>
<comment type="caution">
    <text evidence="16">The sequence shown here is derived from an EMBL/GenBank/DDBJ whole genome shotgun (WGS) entry which is preliminary data.</text>
</comment>
<comment type="function">
    <text evidence="11">Orphan nuclear receptor.</text>
</comment>
<comment type="similarity">
    <text evidence="2 12">Belongs to the nuclear hormone receptor family.</text>
</comment>
<dbReference type="FunFam" id="3.30.50.10:FF:000030">
    <property type="entry name" value="Nuclear Hormone Receptor family"/>
    <property type="match status" value="1"/>
</dbReference>
<evidence type="ECO:0000313" key="16">
    <source>
        <dbReference type="EMBL" id="GMT15127.1"/>
    </source>
</evidence>
<feature type="non-terminal residue" evidence="16">
    <location>
        <position position="1"/>
    </location>
</feature>
<dbReference type="PROSITE" id="PS51843">
    <property type="entry name" value="NR_LBD"/>
    <property type="match status" value="1"/>
</dbReference>
<evidence type="ECO:0000256" key="10">
    <source>
        <dbReference type="ARBA" id="ARBA00023242"/>
    </source>
</evidence>
<dbReference type="InterPro" id="IPR000536">
    <property type="entry name" value="Nucl_hrmn_rcpt_lig-bd"/>
</dbReference>
<protein>
    <recommendedName>
        <fullName evidence="18">Nuclear receptor</fullName>
    </recommendedName>
</protein>
<dbReference type="PROSITE" id="PS51030">
    <property type="entry name" value="NUCLEAR_REC_DBD_2"/>
    <property type="match status" value="1"/>
</dbReference>
<evidence type="ECO:0000256" key="7">
    <source>
        <dbReference type="ARBA" id="ARBA00023125"/>
    </source>
</evidence>
<feature type="region of interest" description="Disordered" evidence="13">
    <location>
        <begin position="539"/>
        <end position="580"/>
    </location>
</feature>
<evidence type="ECO:0000256" key="13">
    <source>
        <dbReference type="SAM" id="MobiDB-lite"/>
    </source>
</evidence>
<name>A0AAV5V690_9BILA</name>
<dbReference type="Pfam" id="PF00104">
    <property type="entry name" value="Hormone_recep"/>
    <property type="match status" value="1"/>
</dbReference>
<gene>
    <name evidence="16" type="ORF">PFISCL1PPCAC_6424</name>
</gene>
<dbReference type="InterPro" id="IPR035500">
    <property type="entry name" value="NHR-like_dom_sf"/>
</dbReference>
<evidence type="ECO:0000256" key="5">
    <source>
        <dbReference type="ARBA" id="ARBA00022833"/>
    </source>
</evidence>
<sequence>TKYHILIKMPHHTSPSSSSNGLAHQNHHGSDPHMDACRVCGDVPAKMHYGVLACFGCKGFFRRTLKRPQEYTCRYNGRCIVDRHERNSCRFCRFKKCIEAGMDPKAVRPDRDATGRHLASRLQRRQRSTTSEGEGEIDSEWTRKLPVDMRTTLMQLMNIELMVTGGDAHGEKGTTVYPLTVHSLRAILEDPTVLDGKRTEMRYDGFVRVENVQQLVAVAHRGIIAAVDWVDHLFDLVDFHNVEDKMLLVKNGFSSLMVFSTAVATAKARAQRNQLNLANFGFVPSDVGTTVEEPYHLGGRVVPRILDEVVSPLRMMHLRDEEAVLFKAIIMLNPQLRGLSQDGSEVVADLRDRIQETLYHVVRETHPKEVASSRFGNILLLLPSVMICGNMICENLSFVQSFGTMVDQLMADVLAEQEPSSDTVMLDNYEPEGMNHSESCSSLESLDSNVSNNSGGSSGRRGSVINLPTTGTPPPTMTYNYSSPALSLAEMAVASSSSPMNNAASLPNLDQLQDSDPDYNLTLTPDMVFGMRQAIAPQLQQQTPQGDQQRPVQTPPNSPDRYVLKPGRGEGNDGSQFAACSTTFDNRPTFYIESSRHKFAVTTTSFNGYPAAGMPMQQTQPQQPMMMGQPPPQQQMLCKSNSLPQQYAPDLNQWGQPTTPGMNGGATPMDYDDSMNGYYR</sequence>
<dbReference type="EMBL" id="BTSY01000002">
    <property type="protein sequence ID" value="GMT15127.1"/>
    <property type="molecule type" value="Genomic_DNA"/>
</dbReference>
<evidence type="ECO:0000256" key="11">
    <source>
        <dbReference type="ARBA" id="ARBA00037512"/>
    </source>
</evidence>
<evidence type="ECO:0000256" key="8">
    <source>
        <dbReference type="ARBA" id="ARBA00023163"/>
    </source>
</evidence>
<dbReference type="CDD" id="cd06960">
    <property type="entry name" value="NR_DBD_HNF4A"/>
    <property type="match status" value="1"/>
</dbReference>
<dbReference type="InterPro" id="IPR013088">
    <property type="entry name" value="Znf_NHR/GATA"/>
</dbReference>
<keyword evidence="10 12" id="KW-0539">Nucleus</keyword>
<dbReference type="GO" id="GO:0000978">
    <property type="term" value="F:RNA polymerase II cis-regulatory region sequence-specific DNA binding"/>
    <property type="evidence" value="ECO:0007669"/>
    <property type="project" value="InterPro"/>
</dbReference>
<keyword evidence="4 12" id="KW-0863">Zinc-finger</keyword>
<evidence type="ECO:0000256" key="9">
    <source>
        <dbReference type="ARBA" id="ARBA00023170"/>
    </source>
</evidence>
<dbReference type="InterPro" id="IPR049636">
    <property type="entry name" value="HNF4-like_DBD"/>
</dbReference>
<dbReference type="GO" id="GO:0003700">
    <property type="term" value="F:DNA-binding transcription factor activity"/>
    <property type="evidence" value="ECO:0007669"/>
    <property type="project" value="InterPro"/>
</dbReference>
<evidence type="ECO:0008006" key="18">
    <source>
        <dbReference type="Google" id="ProtNLM"/>
    </source>
</evidence>
<keyword evidence="9 12" id="KW-0675">Receptor</keyword>
<evidence type="ECO:0000256" key="12">
    <source>
        <dbReference type="RuleBase" id="RU004334"/>
    </source>
</evidence>
<accession>A0AAV5V690</accession>
<feature type="compositionally biased region" description="Low complexity" evidence="13">
    <location>
        <begin position="436"/>
        <end position="470"/>
    </location>
</feature>
<dbReference type="CDD" id="cd06157">
    <property type="entry name" value="NR_LBD"/>
    <property type="match status" value="1"/>
</dbReference>
<feature type="domain" description="Nuclear receptor" evidence="14">
    <location>
        <begin position="34"/>
        <end position="109"/>
    </location>
</feature>
<evidence type="ECO:0000259" key="15">
    <source>
        <dbReference type="PROSITE" id="PS51843"/>
    </source>
</evidence>
<dbReference type="GO" id="GO:0005634">
    <property type="term" value="C:nucleus"/>
    <property type="evidence" value="ECO:0007669"/>
    <property type="project" value="UniProtKB-SubCell"/>
</dbReference>
<keyword evidence="6 12" id="KW-0805">Transcription regulation</keyword>
<keyword evidence="3 12" id="KW-0479">Metal-binding</keyword>
<dbReference type="Pfam" id="PF00105">
    <property type="entry name" value="zf-C4"/>
    <property type="match status" value="1"/>
</dbReference>
<evidence type="ECO:0000313" key="17">
    <source>
        <dbReference type="Proteomes" id="UP001432322"/>
    </source>
</evidence>
<keyword evidence="7 12" id="KW-0238">DNA-binding</keyword>
<evidence type="ECO:0000259" key="14">
    <source>
        <dbReference type="PROSITE" id="PS51030"/>
    </source>
</evidence>
<dbReference type="Gene3D" id="1.10.565.10">
    <property type="entry name" value="Retinoid X Receptor"/>
    <property type="match status" value="1"/>
</dbReference>
<dbReference type="PROSITE" id="PS00031">
    <property type="entry name" value="NUCLEAR_REC_DBD_1"/>
    <property type="match status" value="1"/>
</dbReference>
<evidence type="ECO:0000256" key="1">
    <source>
        <dbReference type="ARBA" id="ARBA00004123"/>
    </source>
</evidence>
<dbReference type="SUPFAM" id="SSF57716">
    <property type="entry name" value="Glucocorticoid receptor-like (DNA-binding domain)"/>
    <property type="match status" value="1"/>
</dbReference>
<feature type="region of interest" description="Disordered" evidence="13">
    <location>
        <begin position="9"/>
        <end position="28"/>
    </location>
</feature>
<dbReference type="SMART" id="SM00399">
    <property type="entry name" value="ZnF_C4"/>
    <property type="match status" value="1"/>
</dbReference>
<keyword evidence="8 12" id="KW-0804">Transcription</keyword>
<dbReference type="PRINTS" id="PR00047">
    <property type="entry name" value="STROIDFINGER"/>
</dbReference>
<dbReference type="InterPro" id="IPR001723">
    <property type="entry name" value="Nuclear_hrmn_rcpt"/>
</dbReference>
<evidence type="ECO:0000256" key="3">
    <source>
        <dbReference type="ARBA" id="ARBA00022723"/>
    </source>
</evidence>
<dbReference type="GO" id="GO:0008270">
    <property type="term" value="F:zinc ion binding"/>
    <property type="evidence" value="ECO:0007669"/>
    <property type="project" value="UniProtKB-KW"/>
</dbReference>
<feature type="compositionally biased region" description="Low complexity" evidence="13">
    <location>
        <begin position="539"/>
        <end position="552"/>
    </location>
</feature>
<keyword evidence="17" id="KW-1185">Reference proteome</keyword>
<feature type="region of interest" description="Disordered" evidence="13">
    <location>
        <begin position="427"/>
        <end position="478"/>
    </location>
</feature>
<dbReference type="SUPFAM" id="SSF48508">
    <property type="entry name" value="Nuclear receptor ligand-binding domain"/>
    <property type="match status" value="1"/>
</dbReference>
<dbReference type="PRINTS" id="PR00398">
    <property type="entry name" value="STRDHORMONER"/>
</dbReference>
<evidence type="ECO:0000256" key="4">
    <source>
        <dbReference type="ARBA" id="ARBA00022771"/>
    </source>
</evidence>
<feature type="compositionally biased region" description="Basic residues" evidence="13">
    <location>
        <begin position="118"/>
        <end position="127"/>
    </location>
</feature>
<proteinExistence type="inferred from homology"/>